<accession>A0A0L0DUK3</accession>
<dbReference type="InterPro" id="IPR017441">
    <property type="entry name" value="Protein_kinase_ATP_BS"/>
</dbReference>
<evidence type="ECO:0000313" key="11">
    <source>
        <dbReference type="EMBL" id="KNC55148.1"/>
    </source>
</evidence>
<dbReference type="PROSITE" id="PS50969">
    <property type="entry name" value="FCP1"/>
    <property type="match status" value="1"/>
</dbReference>
<dbReference type="Pfam" id="PF07714">
    <property type="entry name" value="PK_Tyr_Ser-Thr"/>
    <property type="match status" value="3"/>
</dbReference>
<dbReference type="InterPro" id="IPR011943">
    <property type="entry name" value="HAD-SF_hydro_IIID"/>
</dbReference>
<dbReference type="Gene3D" id="3.40.190.10">
    <property type="entry name" value="Periplasmic binding protein-like II"/>
    <property type="match status" value="2"/>
</dbReference>
<dbReference type="eggNOG" id="KOG0192">
    <property type="taxonomic scope" value="Eukaryota"/>
</dbReference>
<dbReference type="SUPFAM" id="SSF56112">
    <property type="entry name" value="Protein kinase-like (PK-like)"/>
    <property type="match status" value="3"/>
</dbReference>
<dbReference type="InterPro" id="IPR001245">
    <property type="entry name" value="Ser-Thr/Tyr_kinase_cat_dom"/>
</dbReference>
<dbReference type="Gene3D" id="3.10.20.90">
    <property type="entry name" value="Phosphatidylinositol 3-kinase Catalytic Subunit, Chain A, domain 1"/>
    <property type="match status" value="1"/>
</dbReference>
<dbReference type="InterPro" id="IPR000719">
    <property type="entry name" value="Prot_kinase_dom"/>
</dbReference>
<protein>
    <recommendedName>
        <fullName evidence="13">Protein-serine/threonine phosphatase</fullName>
    </recommendedName>
</protein>
<dbReference type="GO" id="GO:0005634">
    <property type="term" value="C:nucleus"/>
    <property type="evidence" value="ECO:0007669"/>
    <property type="project" value="UniProtKB-SubCell"/>
</dbReference>
<dbReference type="InterPro" id="IPR011009">
    <property type="entry name" value="Kinase-like_dom_sf"/>
</dbReference>
<dbReference type="InterPro" id="IPR004274">
    <property type="entry name" value="FCP1_dom"/>
</dbReference>
<keyword evidence="5" id="KW-0539">Nucleus</keyword>
<keyword evidence="3 6" id="KW-0547">Nucleotide-binding</keyword>
<dbReference type="Proteomes" id="UP000054408">
    <property type="component" value="Unassembled WGS sequence"/>
</dbReference>
<dbReference type="InterPro" id="IPR008271">
    <property type="entry name" value="Ser/Thr_kinase_AS"/>
</dbReference>
<evidence type="ECO:0000259" key="9">
    <source>
        <dbReference type="PROSITE" id="PS50011"/>
    </source>
</evidence>
<dbReference type="PROSITE" id="PS50011">
    <property type="entry name" value="PROTEIN_KINASE_DOM"/>
    <property type="match status" value="2"/>
</dbReference>
<keyword evidence="8" id="KW-0472">Membrane</keyword>
<feature type="domain" description="Protein kinase" evidence="9">
    <location>
        <begin position="1804"/>
        <end position="2071"/>
    </location>
</feature>
<evidence type="ECO:0000256" key="6">
    <source>
        <dbReference type="PROSITE-ProRule" id="PRU10141"/>
    </source>
</evidence>
<dbReference type="GO" id="GO:0005524">
    <property type="term" value="F:ATP binding"/>
    <property type="evidence" value="ECO:0007669"/>
    <property type="project" value="UniProtKB-UniRule"/>
</dbReference>
<dbReference type="RefSeq" id="XP_013753251.1">
    <property type="nucleotide sequence ID" value="XM_013897797.1"/>
</dbReference>
<dbReference type="Pfam" id="PF00069">
    <property type="entry name" value="Pkinase"/>
    <property type="match status" value="1"/>
</dbReference>
<evidence type="ECO:0000256" key="3">
    <source>
        <dbReference type="ARBA" id="ARBA00022741"/>
    </source>
</evidence>
<dbReference type="SUPFAM" id="SSF53850">
    <property type="entry name" value="Periplasmic binding protein-like II"/>
    <property type="match status" value="1"/>
</dbReference>
<dbReference type="Pfam" id="PF01547">
    <property type="entry name" value="SBP_bac_1"/>
    <property type="match status" value="1"/>
</dbReference>
<feature type="compositionally biased region" description="Low complexity" evidence="7">
    <location>
        <begin position="1750"/>
        <end position="1779"/>
    </location>
</feature>
<feature type="domain" description="FCP1 homology" evidence="10">
    <location>
        <begin position="152"/>
        <end position="316"/>
    </location>
</feature>
<dbReference type="SMART" id="SM00577">
    <property type="entry name" value="CPDc"/>
    <property type="match status" value="1"/>
</dbReference>
<dbReference type="Gene3D" id="3.30.200.20">
    <property type="entry name" value="Phosphorylase Kinase, domain 1"/>
    <property type="match status" value="1"/>
</dbReference>
<keyword evidence="8" id="KW-0812">Transmembrane</keyword>
<feature type="region of interest" description="Disordered" evidence="7">
    <location>
        <begin position="1679"/>
        <end position="1786"/>
    </location>
</feature>
<dbReference type="NCBIfam" id="TIGR02245">
    <property type="entry name" value="HAD_IIID1"/>
    <property type="match status" value="1"/>
</dbReference>
<feature type="binding site" evidence="6">
    <location>
        <position position="1094"/>
    </location>
    <ligand>
        <name>ATP</name>
        <dbReference type="ChEBI" id="CHEBI:30616"/>
    </ligand>
</feature>
<dbReference type="Gene3D" id="1.10.510.10">
    <property type="entry name" value="Transferase(Phosphotransferase) domain 1"/>
    <property type="match status" value="3"/>
</dbReference>
<gene>
    <name evidence="11" type="ORF">AMSG_12385</name>
</gene>
<keyword evidence="12" id="KW-1185">Reference proteome</keyword>
<evidence type="ECO:0000256" key="5">
    <source>
        <dbReference type="ARBA" id="ARBA00023242"/>
    </source>
</evidence>
<reference evidence="11 12" key="1">
    <citation type="submission" date="2010-05" db="EMBL/GenBank/DDBJ databases">
        <title>The Genome Sequence of Thecamonas trahens ATCC 50062.</title>
        <authorList>
            <consortium name="The Broad Institute Genome Sequencing Platform"/>
            <person name="Russ C."/>
            <person name="Cuomo C."/>
            <person name="Shea T."/>
            <person name="Young S.K."/>
            <person name="Zeng Q."/>
            <person name="Koehrsen M."/>
            <person name="Haas B."/>
            <person name="Borodovsky M."/>
            <person name="Guigo R."/>
            <person name="Alvarado L."/>
            <person name="Berlin A."/>
            <person name="Bochicchio J."/>
            <person name="Borenstein D."/>
            <person name="Chapman S."/>
            <person name="Chen Z."/>
            <person name="Freedman E."/>
            <person name="Gellesch M."/>
            <person name="Goldberg J."/>
            <person name="Griggs A."/>
            <person name="Gujja S."/>
            <person name="Heilman E."/>
            <person name="Heiman D."/>
            <person name="Hepburn T."/>
            <person name="Howarth C."/>
            <person name="Jen D."/>
            <person name="Larson L."/>
            <person name="Mehta T."/>
            <person name="Park D."/>
            <person name="Pearson M."/>
            <person name="Roberts A."/>
            <person name="Saif S."/>
            <person name="Shenoy N."/>
            <person name="Sisk P."/>
            <person name="Stolte C."/>
            <person name="Sykes S."/>
            <person name="Thomson T."/>
            <person name="Walk T."/>
            <person name="White J."/>
            <person name="Yandava C."/>
            <person name="Burger G."/>
            <person name="Gray M.W."/>
            <person name="Holland P.W.H."/>
            <person name="King N."/>
            <person name="Lang F.B.F."/>
            <person name="Roger A.J."/>
            <person name="Ruiz-Trillo I."/>
            <person name="Lander E."/>
            <person name="Nusbaum C."/>
        </authorList>
    </citation>
    <scope>NUCLEOTIDE SEQUENCE [LARGE SCALE GENOMIC DNA]</scope>
    <source>
        <strain evidence="11 12">ATCC 50062</strain>
    </source>
</reference>
<feature type="region of interest" description="Disordered" evidence="7">
    <location>
        <begin position="1618"/>
        <end position="1647"/>
    </location>
</feature>
<dbReference type="GO" id="GO:0004721">
    <property type="term" value="F:phosphoprotein phosphatase activity"/>
    <property type="evidence" value="ECO:0007669"/>
    <property type="project" value="InterPro"/>
</dbReference>
<organism evidence="11 12">
    <name type="scientific">Thecamonas trahens ATCC 50062</name>
    <dbReference type="NCBI Taxonomy" id="461836"/>
    <lineage>
        <taxon>Eukaryota</taxon>
        <taxon>Apusozoa</taxon>
        <taxon>Apusomonadida</taxon>
        <taxon>Apusomonadidae</taxon>
        <taxon>Thecamonas</taxon>
    </lineage>
</organism>
<dbReference type="PROSITE" id="PS00108">
    <property type="entry name" value="PROTEIN_KINASE_ST"/>
    <property type="match status" value="1"/>
</dbReference>
<dbReference type="InterPro" id="IPR051681">
    <property type="entry name" value="Ser/Thr_Kinases-Pseudokinases"/>
</dbReference>
<feature type="domain" description="Protein kinase" evidence="9">
    <location>
        <begin position="1067"/>
        <end position="1385"/>
    </location>
</feature>
<feature type="transmembrane region" description="Helical" evidence="8">
    <location>
        <begin position="1021"/>
        <end position="1045"/>
    </location>
</feature>
<keyword evidence="4 6" id="KW-0067">ATP-binding</keyword>
<evidence type="ECO:0000256" key="7">
    <source>
        <dbReference type="SAM" id="MobiDB-lite"/>
    </source>
</evidence>
<dbReference type="GeneID" id="25570299"/>
<keyword evidence="2" id="KW-0418">Kinase</keyword>
<feature type="region of interest" description="Disordered" evidence="7">
    <location>
        <begin position="2093"/>
        <end position="2115"/>
    </location>
</feature>
<dbReference type="GO" id="GO:0004674">
    <property type="term" value="F:protein serine/threonine kinase activity"/>
    <property type="evidence" value="ECO:0007669"/>
    <property type="project" value="UniProtKB-KW"/>
</dbReference>
<evidence type="ECO:0008006" key="13">
    <source>
        <dbReference type="Google" id="ProtNLM"/>
    </source>
</evidence>
<dbReference type="SUPFAM" id="SSF54236">
    <property type="entry name" value="Ubiquitin-like"/>
    <property type="match status" value="1"/>
</dbReference>
<evidence type="ECO:0000256" key="1">
    <source>
        <dbReference type="ARBA" id="ARBA00004123"/>
    </source>
</evidence>
<sequence>MADDDTLPATITIAFKYKKETFTLSFEPTDSVLAVKTHLFTHLHIHPHRQKLIGLRHAETKKMPQDEDLLEDLVFKATKGGHKVFVSGTPDDDLFVDPVDLDADDLPNVVNDLDFDYFPSAETSSSLADSPEVQAKLDKAIADVDIRILNPPREGKKLLVLDLDYTLFDMKSTAESINELKRPFLEEFMTLAYQHYDIVIWSQTKWTYLEMKLTDLGLLTSDAFKLMFVLDISCMFSVRSMYKGKPRTHQVKALPIIWAHFPDRFGPHNTVHIDDVSRNFAVNPQQGLKIKAFKRAAVNRATDRELFRLSAYLIHLATSVPDFRSLDHARWKKVVKKIITSASTYGEPTLRFFTFSSSESQFTYVALSTVNDYNNHVNRTNAVELYRFEHTDILDRSVYKRWLDTLGAPDLLPLYTGPRAREFLDAGKMSDLSDVWDETGLHGDVLPLADALVSGQAGEKFGIPLLATGSMCMYRKSVFRTIGVSTPPQTWDELLALCQAFADVGIPCLGNDLATLPPTQYFDSLAIRMHGNEFYANFTDAGISFTDPRVLAVFDELIPLVGKGYFARTPSPSPGLDRVLVDISALALDRAAVICGLESVSPVLLAMGIPNDDISVFAFPVVDHTSALLGIVGIVGLPTNAAHPHEARDFLRLVARASSMARHLANSPGIVPLRTSLGAHLTSNRSRLVYNALSSTPILYQRSGLAGFGFTSIFAGWSSLILRIFSAANNAEAYAVLDASLPELEALRVRLVLGQAAQPEFSPRSGAFASAVTLTLSSPEEGAVIYFTLDGSEPSFTSSVYSEPIRIATSDTVTVRATAAVQGLSLATPASATYVVNIPPATDSGSVRLSLLLAIVIPVTLVCCGICAAVGYVIYRRKSVTYTLVSDAELVIPPENLRVLHVVGRGSYGTVYAGTWRATSVAIKRMHAKVLGPRELSEFVDEAHTLHLLRHPNIVIFMGVTLEPPAIVTEFMDRGSMYEVLHTAELFLDPSMGLSLATPASATYVVNIPPATDSGSVRLSLLLAIVIPVTLVCCGICAAVGYVIYRRKSVTYTLVSDAELVIPPENLHVLHVVGRGSYGTVYAGTWRATSVAIKRMHAKVLGPRELSEFVDEAHTLHLLRHPNIVIFMGVTLEPPAIVTEFMDRGSMYEILHAPDLAIDNSIALKWAHNIAQGLQYLSHAGIVHGDFKSLNVLFDSSWVPKICDFGMASVKKGNTIVADGKLVAKGRAIKHTDSGVVSAAGSSSILASRPSSLPSNAASRFLAESSYLVTQSLSGDGSVMHSAANVGTVFWAAPEVLTSGSCAMTTQSDAYALGIVLWEIATREDLYPGENVLAVALEILEGRRPDTTSIPTALSGIIPVISALWAQRASDRLDLDAAVAKLGTLYSPENVTYPSSLSTPTGSLIVVHCVLRNARAMLLVNIDDTIARLRMFHDSFPHLAKAAAVTILQWGLGWVTLGVHRPSQLPDVLFLVESLASSESGPIAMLVAEGTIVSSKDSFGHHTLGGPVIETLRASWATMFGTKGSGFDTLSPQTGIGTNARQRSPPPLAEAWDHAVPGGMFIATTTLANQLKSLSKIQVIRIPWLVNDEPVFQLVDASGVAVTDVAKPITARDYRTHSDEAIDSNADNDLGSLGSRPPLPPTAAATPSAVTRAAAALDDLLVNSADLQDSALVCSLDVDDNSHSPDSSTSSPAYAAQPSSDHRPGRSTMAVTKSNFTAESNSNISPSQPLAPTVQSPPLSTSGGSVMLRSSGASNRHSSPSSSSSSSSSSALDTASSLSEAEEQMENAVGREFSRWDLPRWAVLHMMEACGDAWLGSMAMAYEAVLSGQPVVVKVLLRQKMSPGDLVSFAEAAARATLASAVGVVGPIAVCLDAPLLAVVNPRYDTGSLHDAMTGVSPLVLDRRGSYAVATSMTEALAKLHAETGRAHGALRPTNVVLVGANGSILSAHVIDFGFGEVKTSLGTQTMVPTVAYMSPDDLRGSLDSMPGDVFVVGTLLYEMLTGLSAFAGRNAIEVSHAIISGERPQLTEAEIESQAMRRLIASCWLSDAAARPTMAEIATQVAALDVTDFVQTGPAARVAAESAARVAAATKAATAKKARTPRHAHRRLSSVSVA</sequence>
<evidence type="ECO:0000256" key="4">
    <source>
        <dbReference type="ARBA" id="ARBA00022840"/>
    </source>
</evidence>
<dbReference type="InterPro" id="IPR059177">
    <property type="entry name" value="GH29D-like_dom"/>
</dbReference>
<dbReference type="PANTHER" id="PTHR44329">
    <property type="entry name" value="SERINE/THREONINE-PROTEIN KINASE TNNI3K-RELATED"/>
    <property type="match status" value="1"/>
</dbReference>
<dbReference type="InterPro" id="IPR029071">
    <property type="entry name" value="Ubiquitin-like_domsf"/>
</dbReference>
<keyword evidence="8" id="KW-1133">Transmembrane helix</keyword>
<dbReference type="Pfam" id="PF03031">
    <property type="entry name" value="NIF"/>
    <property type="match status" value="1"/>
</dbReference>
<keyword evidence="2" id="KW-0808">Transferase</keyword>
<dbReference type="InterPro" id="IPR023214">
    <property type="entry name" value="HAD_sf"/>
</dbReference>
<feature type="compositionally biased region" description="Polar residues" evidence="7">
    <location>
        <begin position="1709"/>
        <end position="1744"/>
    </location>
</feature>
<dbReference type="STRING" id="461836.A0A0L0DUK3"/>
<dbReference type="SUPFAM" id="SSF56784">
    <property type="entry name" value="HAD-like"/>
    <property type="match status" value="1"/>
</dbReference>
<dbReference type="EMBL" id="GL349496">
    <property type="protein sequence ID" value="KNC55148.1"/>
    <property type="molecule type" value="Genomic_DNA"/>
</dbReference>
<evidence type="ECO:0000256" key="2">
    <source>
        <dbReference type="ARBA" id="ARBA00022527"/>
    </source>
</evidence>
<dbReference type="Gene3D" id="3.40.50.1000">
    <property type="entry name" value="HAD superfamily/HAD-like"/>
    <property type="match status" value="1"/>
</dbReference>
<dbReference type="InterPro" id="IPR036412">
    <property type="entry name" value="HAD-like_sf"/>
</dbReference>
<dbReference type="PROSITE" id="PS00107">
    <property type="entry name" value="PROTEIN_KINASE_ATP"/>
    <property type="match status" value="1"/>
</dbReference>
<evidence type="ECO:0000313" key="12">
    <source>
        <dbReference type="Proteomes" id="UP000054408"/>
    </source>
</evidence>
<dbReference type="OrthoDB" id="1711508at2759"/>
<dbReference type="eggNOG" id="KOG1605">
    <property type="taxonomic scope" value="Eukaryota"/>
</dbReference>
<evidence type="ECO:0000256" key="8">
    <source>
        <dbReference type="SAM" id="Phobius"/>
    </source>
</evidence>
<proteinExistence type="predicted"/>
<dbReference type="InterPro" id="IPR006059">
    <property type="entry name" value="SBP"/>
</dbReference>
<evidence type="ECO:0000259" key="10">
    <source>
        <dbReference type="PROSITE" id="PS50969"/>
    </source>
</evidence>
<keyword evidence="2" id="KW-0723">Serine/threonine-protein kinase</keyword>
<feature type="transmembrane region" description="Helical" evidence="8">
    <location>
        <begin position="849"/>
        <end position="875"/>
    </location>
</feature>
<name>A0A0L0DUK3_THETB</name>
<feature type="compositionally biased region" description="Low complexity" evidence="7">
    <location>
        <begin position="1630"/>
        <end position="1647"/>
    </location>
</feature>
<comment type="subcellular location">
    <subcellularLocation>
        <location evidence="1">Nucleus</location>
    </subcellularLocation>
</comment>
<feature type="compositionally biased region" description="Basic residues" evidence="7">
    <location>
        <begin position="2095"/>
        <end position="2109"/>
    </location>
</feature>
<dbReference type="Pfam" id="PF13290">
    <property type="entry name" value="CHB_HEX_C_1"/>
    <property type="match status" value="1"/>
</dbReference>